<feature type="transmembrane region" description="Helical" evidence="6">
    <location>
        <begin position="164"/>
        <end position="183"/>
    </location>
</feature>
<feature type="domain" description="ABC transmembrane type-1" evidence="7">
    <location>
        <begin position="50"/>
        <end position="332"/>
    </location>
</feature>
<dbReference type="Pfam" id="PF00664">
    <property type="entry name" value="ABC_membrane"/>
    <property type="match status" value="1"/>
</dbReference>
<dbReference type="SUPFAM" id="SSF52540">
    <property type="entry name" value="P-loop containing nucleoside triphosphate hydrolases"/>
    <property type="match status" value="1"/>
</dbReference>
<dbReference type="EMBL" id="JANAFB010000030">
    <property type="protein sequence ID" value="MCP3426581.1"/>
    <property type="molecule type" value="Genomic_DNA"/>
</dbReference>
<comment type="caution">
    <text evidence="8">The sequence shown here is derived from an EMBL/GenBank/DDBJ whole genome shotgun (WGS) entry which is preliminary data.</text>
</comment>
<dbReference type="GO" id="GO:0015421">
    <property type="term" value="F:ABC-type oligopeptide transporter activity"/>
    <property type="evidence" value="ECO:0007669"/>
    <property type="project" value="TreeGrafter"/>
</dbReference>
<dbReference type="Gene3D" id="3.40.50.300">
    <property type="entry name" value="P-loop containing nucleotide triphosphate hydrolases"/>
    <property type="match status" value="1"/>
</dbReference>
<evidence type="ECO:0000256" key="2">
    <source>
        <dbReference type="ARBA" id="ARBA00022692"/>
    </source>
</evidence>
<dbReference type="Gene3D" id="1.20.1560.10">
    <property type="entry name" value="ABC transporter type 1, transmembrane domain"/>
    <property type="match status" value="1"/>
</dbReference>
<evidence type="ECO:0000313" key="8">
    <source>
        <dbReference type="EMBL" id="MCP3426581.1"/>
    </source>
</evidence>
<dbReference type="AlphaFoldDB" id="A0A9X2KLW2"/>
<evidence type="ECO:0000259" key="7">
    <source>
        <dbReference type="PROSITE" id="PS50929"/>
    </source>
</evidence>
<dbReference type="InterPro" id="IPR027417">
    <property type="entry name" value="P-loop_NTPase"/>
</dbReference>
<evidence type="ECO:0000256" key="1">
    <source>
        <dbReference type="ARBA" id="ARBA00004651"/>
    </source>
</evidence>
<comment type="subcellular location">
    <subcellularLocation>
        <location evidence="1">Cell membrane</location>
        <topology evidence="1">Multi-pass membrane protein</topology>
    </subcellularLocation>
</comment>
<keyword evidence="9" id="KW-1185">Reference proteome</keyword>
<dbReference type="RefSeq" id="WP_254167423.1">
    <property type="nucleotide sequence ID" value="NZ_JANAFB010000030.1"/>
</dbReference>
<dbReference type="PROSITE" id="PS50929">
    <property type="entry name" value="ABC_TM1F"/>
    <property type="match status" value="1"/>
</dbReference>
<evidence type="ECO:0000256" key="5">
    <source>
        <dbReference type="SAM" id="MobiDB-lite"/>
    </source>
</evidence>
<dbReference type="PANTHER" id="PTHR43394:SF1">
    <property type="entry name" value="ATP-BINDING CASSETTE SUB-FAMILY B MEMBER 10, MITOCHONDRIAL"/>
    <property type="match status" value="1"/>
</dbReference>
<feature type="compositionally biased region" description="Low complexity" evidence="5">
    <location>
        <begin position="388"/>
        <end position="412"/>
    </location>
</feature>
<feature type="compositionally biased region" description="Gly residues" evidence="5">
    <location>
        <begin position="372"/>
        <end position="384"/>
    </location>
</feature>
<dbReference type="CDD" id="cd07346">
    <property type="entry name" value="ABC_6TM_exporters"/>
    <property type="match status" value="1"/>
</dbReference>
<evidence type="ECO:0000256" key="3">
    <source>
        <dbReference type="ARBA" id="ARBA00022989"/>
    </source>
</evidence>
<evidence type="ECO:0000256" key="6">
    <source>
        <dbReference type="SAM" id="Phobius"/>
    </source>
</evidence>
<dbReference type="GO" id="GO:0005886">
    <property type="term" value="C:plasma membrane"/>
    <property type="evidence" value="ECO:0007669"/>
    <property type="project" value="UniProtKB-SubCell"/>
</dbReference>
<dbReference type="InterPro" id="IPR039421">
    <property type="entry name" value="Type_1_exporter"/>
</dbReference>
<reference evidence="8" key="1">
    <citation type="submission" date="2022-06" db="EMBL/GenBank/DDBJ databases">
        <title>Rothia sp. isolated from sandalwood seedling.</title>
        <authorList>
            <person name="Tuikhar N."/>
            <person name="Kirdat K."/>
            <person name="Thorat V."/>
            <person name="Swetha P."/>
            <person name="Padma S."/>
            <person name="Sundararaj R."/>
            <person name="Yadav A."/>
        </authorList>
    </citation>
    <scope>NUCLEOTIDE SEQUENCE</scope>
    <source>
        <strain evidence="8">AR01</strain>
    </source>
</reference>
<evidence type="ECO:0000256" key="4">
    <source>
        <dbReference type="ARBA" id="ARBA00023136"/>
    </source>
</evidence>
<gene>
    <name evidence="8" type="ORF">NBM05_11355</name>
</gene>
<protein>
    <submittedName>
        <fullName evidence="8">ABC transporter transmembrane domain-containing protein</fullName>
    </submittedName>
</protein>
<accession>A0A9X2KLW2</accession>
<name>A0A9X2KLW2_9MICC</name>
<organism evidence="8 9">
    <name type="scientific">Rothia santali</name>
    <dbReference type="NCBI Taxonomy" id="2949643"/>
    <lineage>
        <taxon>Bacteria</taxon>
        <taxon>Bacillati</taxon>
        <taxon>Actinomycetota</taxon>
        <taxon>Actinomycetes</taxon>
        <taxon>Micrococcales</taxon>
        <taxon>Micrococcaceae</taxon>
        <taxon>Rothia</taxon>
    </lineage>
</organism>
<feature type="transmembrane region" description="Helical" evidence="6">
    <location>
        <begin position="47"/>
        <end position="70"/>
    </location>
</feature>
<feature type="transmembrane region" description="Helical" evidence="6">
    <location>
        <begin position="189"/>
        <end position="208"/>
    </location>
</feature>
<keyword evidence="3 6" id="KW-1133">Transmembrane helix</keyword>
<feature type="transmembrane region" description="Helical" evidence="6">
    <location>
        <begin position="90"/>
        <end position="112"/>
    </location>
</feature>
<dbReference type="GO" id="GO:0005524">
    <property type="term" value="F:ATP binding"/>
    <property type="evidence" value="ECO:0007669"/>
    <property type="project" value="InterPro"/>
</dbReference>
<feature type="region of interest" description="Disordered" evidence="5">
    <location>
        <begin position="1"/>
        <end position="23"/>
    </location>
</feature>
<evidence type="ECO:0000313" key="9">
    <source>
        <dbReference type="Proteomes" id="UP001139502"/>
    </source>
</evidence>
<keyword evidence="2 6" id="KW-0812">Transmembrane</keyword>
<dbReference type="Proteomes" id="UP001139502">
    <property type="component" value="Unassembled WGS sequence"/>
</dbReference>
<dbReference type="SUPFAM" id="SSF90123">
    <property type="entry name" value="ABC transporter transmembrane region"/>
    <property type="match status" value="1"/>
</dbReference>
<keyword evidence="4 6" id="KW-0472">Membrane</keyword>
<proteinExistence type="predicted"/>
<dbReference type="PANTHER" id="PTHR43394">
    <property type="entry name" value="ATP-DEPENDENT PERMEASE MDL1, MITOCHONDRIAL"/>
    <property type="match status" value="1"/>
</dbReference>
<feature type="region of interest" description="Disordered" evidence="5">
    <location>
        <begin position="354"/>
        <end position="418"/>
    </location>
</feature>
<dbReference type="InterPro" id="IPR011527">
    <property type="entry name" value="ABC1_TM_dom"/>
</dbReference>
<dbReference type="InterPro" id="IPR036640">
    <property type="entry name" value="ABC1_TM_sf"/>
</dbReference>
<sequence length="455" mass="45404">MTETGTPEPGTPGAGTPEPGTRRARLPLATGRQVLRALRRAVGAQRLLAAATLLLAAAAALAGLVAPWAIGLLVDEVVGGGEPGGVVALIAWVAGAGVLGAALTAVSAAAVARIGQRVLARMREDVLGAALRLPPGRLEETGRGDLLARVGDDVGVVSQVVASLLAPWVGAALAVTLTVAGLFALNPLLALAGLTAIPVYVLALRWYLPRAAPRYGAERAAFGDRSEALVASLSGLPTVHAYGAEREHAAEIAASSHRARTISRDVLWFATGWGKWMNIAELVGLGAIIAAGFGLVRADAVTVGAVTAAALYFHRLFNPLGLIVFSFDEMQSAGASLQRMVGVVIAGAGPGAGAGSGADDAPGARPPSPAGSGAGSGADAGAGTGHSLPGLPAADRPAAADRLPADARPAGAVSVRGVGHRYGEHRVLREVSLEIAPGEQVALVGASGAGSPRSP</sequence>